<dbReference type="STRING" id="1391627.SAMN05216464_10587"/>
<dbReference type="FunFam" id="1.10.10.10:FF:000001">
    <property type="entry name" value="LysR family transcriptional regulator"/>
    <property type="match status" value="1"/>
</dbReference>
<dbReference type="PROSITE" id="PS50931">
    <property type="entry name" value="HTH_LYSR"/>
    <property type="match status" value="1"/>
</dbReference>
<evidence type="ECO:0000256" key="3">
    <source>
        <dbReference type="ARBA" id="ARBA00023125"/>
    </source>
</evidence>
<dbReference type="PRINTS" id="PR00039">
    <property type="entry name" value="HTHLYSR"/>
</dbReference>
<proteinExistence type="inferred from homology"/>
<dbReference type="EMBL" id="FNAI01000005">
    <property type="protein sequence ID" value="SDE28236.1"/>
    <property type="molecule type" value="Genomic_DNA"/>
</dbReference>
<dbReference type="GO" id="GO:0003700">
    <property type="term" value="F:DNA-binding transcription factor activity"/>
    <property type="evidence" value="ECO:0007669"/>
    <property type="project" value="InterPro"/>
</dbReference>
<keyword evidence="2" id="KW-0805">Transcription regulation</keyword>
<dbReference type="InterPro" id="IPR050950">
    <property type="entry name" value="HTH-type_LysR_regulators"/>
</dbReference>
<evidence type="ECO:0000313" key="6">
    <source>
        <dbReference type="EMBL" id="SDE28236.1"/>
    </source>
</evidence>
<accession>A0A1G7BP42</accession>
<dbReference type="RefSeq" id="WP_091149682.1">
    <property type="nucleotide sequence ID" value="NZ_FNAI01000005.1"/>
</dbReference>
<keyword evidence="3" id="KW-0238">DNA-binding</keyword>
<organism evidence="6 7">
    <name type="scientific">Mucilaginibacter pineti</name>
    <dbReference type="NCBI Taxonomy" id="1391627"/>
    <lineage>
        <taxon>Bacteria</taxon>
        <taxon>Pseudomonadati</taxon>
        <taxon>Bacteroidota</taxon>
        <taxon>Sphingobacteriia</taxon>
        <taxon>Sphingobacteriales</taxon>
        <taxon>Sphingobacteriaceae</taxon>
        <taxon>Mucilaginibacter</taxon>
    </lineage>
</organism>
<dbReference type="Proteomes" id="UP000199072">
    <property type="component" value="Unassembled WGS sequence"/>
</dbReference>
<keyword evidence="7" id="KW-1185">Reference proteome</keyword>
<evidence type="ECO:0000256" key="1">
    <source>
        <dbReference type="ARBA" id="ARBA00009437"/>
    </source>
</evidence>
<evidence type="ECO:0000259" key="5">
    <source>
        <dbReference type="PROSITE" id="PS50931"/>
    </source>
</evidence>
<sequence length="315" mass="36550">MNIALHHFRLIDTISKEGTLTKAAEALHLTQSALSHQLKELEKELDIEVFHRQGKKLHLSEIGYRFLRSSEKILSEIRTMEEDIQNYKNGKTGKLNISMQCYTAYHWLPGVIKYFKSQWPDININIVSDATQRPLEYLMRGDIDLGIVRTQMINTKINYEPIFDDRLNVILPADHPLTKKKVIQIADFQDQELIMALYDPTYQDTPLIETLIQEQQVRPKTLNRIHYTDATIEMVNAGLGISVMADWIVRPYLANRNIVAKPLHHSVAKRTWYAATCKDTPTIQNFLSCLKMYFAENQMCLESENFEEARQLQVV</sequence>
<reference evidence="6 7" key="1">
    <citation type="submission" date="2016-10" db="EMBL/GenBank/DDBJ databases">
        <authorList>
            <person name="de Groot N.N."/>
        </authorList>
    </citation>
    <scope>NUCLEOTIDE SEQUENCE [LARGE SCALE GENOMIC DNA]</scope>
    <source>
        <strain evidence="6 7">47C3B</strain>
    </source>
</reference>
<name>A0A1G7BP42_9SPHI</name>
<evidence type="ECO:0000256" key="2">
    <source>
        <dbReference type="ARBA" id="ARBA00023015"/>
    </source>
</evidence>
<feature type="domain" description="HTH lysR-type" evidence="5">
    <location>
        <begin position="1"/>
        <end position="60"/>
    </location>
</feature>
<gene>
    <name evidence="6" type="ORF">SAMN05216464_10587</name>
</gene>
<dbReference type="CDD" id="cd05466">
    <property type="entry name" value="PBP2_LTTR_substrate"/>
    <property type="match status" value="1"/>
</dbReference>
<dbReference type="Gene3D" id="3.40.190.10">
    <property type="entry name" value="Periplasmic binding protein-like II"/>
    <property type="match status" value="2"/>
</dbReference>
<dbReference type="AlphaFoldDB" id="A0A1G7BP42"/>
<dbReference type="Pfam" id="PF00126">
    <property type="entry name" value="HTH_1"/>
    <property type="match status" value="1"/>
</dbReference>
<dbReference type="InterPro" id="IPR036390">
    <property type="entry name" value="WH_DNA-bd_sf"/>
</dbReference>
<dbReference type="InterPro" id="IPR000847">
    <property type="entry name" value="LysR_HTH_N"/>
</dbReference>
<comment type="similarity">
    <text evidence="1">Belongs to the LysR transcriptional regulatory family.</text>
</comment>
<dbReference type="InterPro" id="IPR036388">
    <property type="entry name" value="WH-like_DNA-bd_sf"/>
</dbReference>
<dbReference type="SUPFAM" id="SSF53850">
    <property type="entry name" value="Periplasmic binding protein-like II"/>
    <property type="match status" value="1"/>
</dbReference>
<dbReference type="SUPFAM" id="SSF46785">
    <property type="entry name" value="Winged helix' DNA-binding domain"/>
    <property type="match status" value="1"/>
</dbReference>
<evidence type="ECO:0000256" key="4">
    <source>
        <dbReference type="ARBA" id="ARBA00023163"/>
    </source>
</evidence>
<protein>
    <submittedName>
        <fullName evidence="6">Transcriptional regulator, LysR family</fullName>
    </submittedName>
</protein>
<dbReference type="InterPro" id="IPR005119">
    <property type="entry name" value="LysR_subst-bd"/>
</dbReference>
<dbReference type="GO" id="GO:0003677">
    <property type="term" value="F:DNA binding"/>
    <property type="evidence" value="ECO:0007669"/>
    <property type="project" value="UniProtKB-KW"/>
</dbReference>
<dbReference type="OrthoDB" id="9803735at2"/>
<dbReference type="PANTHER" id="PTHR30419">
    <property type="entry name" value="HTH-TYPE TRANSCRIPTIONAL REGULATOR YBHD"/>
    <property type="match status" value="1"/>
</dbReference>
<dbReference type="GO" id="GO:0005829">
    <property type="term" value="C:cytosol"/>
    <property type="evidence" value="ECO:0007669"/>
    <property type="project" value="TreeGrafter"/>
</dbReference>
<keyword evidence="4" id="KW-0804">Transcription</keyword>
<dbReference type="Gene3D" id="1.10.10.10">
    <property type="entry name" value="Winged helix-like DNA-binding domain superfamily/Winged helix DNA-binding domain"/>
    <property type="match status" value="1"/>
</dbReference>
<dbReference type="Pfam" id="PF03466">
    <property type="entry name" value="LysR_substrate"/>
    <property type="match status" value="1"/>
</dbReference>
<evidence type="ECO:0000313" key="7">
    <source>
        <dbReference type="Proteomes" id="UP000199072"/>
    </source>
</evidence>